<dbReference type="PROSITE" id="PS50850">
    <property type="entry name" value="MFS"/>
    <property type="match status" value="1"/>
</dbReference>
<dbReference type="InterPro" id="IPR011701">
    <property type="entry name" value="MFS"/>
</dbReference>
<feature type="transmembrane region" description="Helical" evidence="8">
    <location>
        <begin position="6"/>
        <end position="30"/>
    </location>
</feature>
<dbReference type="CDD" id="cd17474">
    <property type="entry name" value="MFS_YfmO_like"/>
    <property type="match status" value="1"/>
</dbReference>
<dbReference type="PANTHER" id="PTHR43124">
    <property type="entry name" value="PURINE EFFLUX PUMP PBUE"/>
    <property type="match status" value="1"/>
</dbReference>
<comment type="subcellular location">
    <subcellularLocation>
        <location evidence="1">Cell membrane</location>
        <topology evidence="1">Multi-pass membrane protein</topology>
    </subcellularLocation>
</comment>
<dbReference type="InterPro" id="IPR036259">
    <property type="entry name" value="MFS_trans_sf"/>
</dbReference>
<dbReference type="AlphaFoldDB" id="A0A2W1LG83"/>
<feature type="transmembrane region" description="Helical" evidence="8">
    <location>
        <begin position="42"/>
        <end position="62"/>
    </location>
</feature>
<feature type="transmembrane region" description="Helical" evidence="8">
    <location>
        <begin position="250"/>
        <end position="272"/>
    </location>
</feature>
<keyword evidence="3" id="KW-0813">Transport</keyword>
<evidence type="ECO:0000313" key="11">
    <source>
        <dbReference type="Proteomes" id="UP000249522"/>
    </source>
</evidence>
<dbReference type="InterPro" id="IPR005829">
    <property type="entry name" value="Sugar_transporter_CS"/>
</dbReference>
<dbReference type="Proteomes" id="UP000249522">
    <property type="component" value="Unassembled WGS sequence"/>
</dbReference>
<accession>A0A2W1LG83</accession>
<keyword evidence="4" id="KW-1003">Cell membrane</keyword>
<keyword evidence="11" id="KW-1185">Reference proteome</keyword>
<evidence type="ECO:0000256" key="3">
    <source>
        <dbReference type="ARBA" id="ARBA00022448"/>
    </source>
</evidence>
<dbReference type="EMBL" id="QKRB01000006">
    <property type="protein sequence ID" value="PZD97699.1"/>
    <property type="molecule type" value="Genomic_DNA"/>
</dbReference>
<dbReference type="InterPro" id="IPR050189">
    <property type="entry name" value="MFS_Efflux_Transporters"/>
</dbReference>
<protein>
    <submittedName>
        <fullName evidence="10">MFS transporter</fullName>
    </submittedName>
</protein>
<evidence type="ECO:0000256" key="4">
    <source>
        <dbReference type="ARBA" id="ARBA00022475"/>
    </source>
</evidence>
<proteinExistence type="inferred from homology"/>
<evidence type="ECO:0000256" key="2">
    <source>
        <dbReference type="ARBA" id="ARBA00007520"/>
    </source>
</evidence>
<feature type="transmembrane region" description="Helical" evidence="8">
    <location>
        <begin position="74"/>
        <end position="96"/>
    </location>
</feature>
<feature type="domain" description="Major facilitator superfamily (MFS) profile" evidence="9">
    <location>
        <begin position="8"/>
        <end position="396"/>
    </location>
</feature>
<evidence type="ECO:0000256" key="7">
    <source>
        <dbReference type="ARBA" id="ARBA00023136"/>
    </source>
</evidence>
<keyword evidence="6 8" id="KW-1133">Transmembrane helix</keyword>
<dbReference type="InterPro" id="IPR020846">
    <property type="entry name" value="MFS_dom"/>
</dbReference>
<dbReference type="GO" id="GO:0005886">
    <property type="term" value="C:plasma membrane"/>
    <property type="evidence" value="ECO:0007669"/>
    <property type="project" value="UniProtKB-SubCell"/>
</dbReference>
<evidence type="ECO:0000256" key="1">
    <source>
        <dbReference type="ARBA" id="ARBA00004651"/>
    </source>
</evidence>
<dbReference type="PRINTS" id="PR01035">
    <property type="entry name" value="TCRTETA"/>
</dbReference>
<dbReference type="SUPFAM" id="SSF103473">
    <property type="entry name" value="MFS general substrate transporter"/>
    <property type="match status" value="1"/>
</dbReference>
<feature type="transmembrane region" description="Helical" evidence="8">
    <location>
        <begin position="284"/>
        <end position="304"/>
    </location>
</feature>
<evidence type="ECO:0000256" key="6">
    <source>
        <dbReference type="ARBA" id="ARBA00022989"/>
    </source>
</evidence>
<dbReference type="Gene3D" id="1.20.1250.20">
    <property type="entry name" value="MFS general substrate transporter like domains"/>
    <property type="match status" value="1"/>
</dbReference>
<evidence type="ECO:0000256" key="8">
    <source>
        <dbReference type="SAM" id="Phobius"/>
    </source>
</evidence>
<evidence type="ECO:0000259" key="9">
    <source>
        <dbReference type="PROSITE" id="PS50850"/>
    </source>
</evidence>
<keyword evidence="7 8" id="KW-0472">Membrane</keyword>
<dbReference type="OrthoDB" id="2986280at2"/>
<sequence length="414" mass="44370">MKPEQRGALIALSSIPLIMTLGNSMLIPVLPEIRRQLQISSFQTSLIITVFSVMAIVLIPPAGYLSDRYGRKTIIVPSLILVGIGGGICATAAIFLDHAYPYMIVGRILQGMGAAGAAPIVMPLVGDMFKKEEQVSAGLGLIETSNTFGKVLSPVLGSFLASFAWFYPFLGIPILSAISVLLVVFLVKSPRRSDPPLPLGEFLHTLKKVFRREGRWLYAVFIIGGTGMFVLFAFLVYLSDALEKDLHLKGVAKGAVLAIPLAILCSASYITGKIIGENKKRMKQLVTGGFFLCAAGTTACVFTPSIIMQMIFLSAAGLGIGVALPCLDALITEGIEKEKRGTVTSFYSSMRFTGVAIGPPVASLLATGTLGDLFWTLTATSLISAILAWVLIRPGEKNSPEPVRMRKLIRPPSH</sequence>
<evidence type="ECO:0000313" key="10">
    <source>
        <dbReference type="EMBL" id="PZD97699.1"/>
    </source>
</evidence>
<dbReference type="GO" id="GO:0022857">
    <property type="term" value="F:transmembrane transporter activity"/>
    <property type="evidence" value="ECO:0007669"/>
    <property type="project" value="InterPro"/>
</dbReference>
<dbReference type="PROSITE" id="PS00216">
    <property type="entry name" value="SUGAR_TRANSPORT_1"/>
    <property type="match status" value="1"/>
</dbReference>
<comment type="caution">
    <text evidence="10">The sequence shown here is derived from an EMBL/GenBank/DDBJ whole genome shotgun (WGS) entry which is preliminary data.</text>
</comment>
<gene>
    <name evidence="10" type="ORF">DNH61_00060</name>
</gene>
<organism evidence="10 11">
    <name type="scientific">Paenibacillus sambharensis</name>
    <dbReference type="NCBI Taxonomy" id="1803190"/>
    <lineage>
        <taxon>Bacteria</taxon>
        <taxon>Bacillati</taxon>
        <taxon>Bacillota</taxon>
        <taxon>Bacilli</taxon>
        <taxon>Bacillales</taxon>
        <taxon>Paenibacillaceae</taxon>
        <taxon>Paenibacillus</taxon>
    </lineage>
</organism>
<reference evidence="10 11" key="1">
    <citation type="submission" date="2018-06" db="EMBL/GenBank/DDBJ databases">
        <title>Paenibacillus imtechensis sp. nov.</title>
        <authorList>
            <person name="Pinnaka A.K."/>
            <person name="Singh H."/>
            <person name="Kaur M."/>
        </authorList>
    </citation>
    <scope>NUCLEOTIDE SEQUENCE [LARGE SCALE GENOMIC DNA]</scope>
    <source>
        <strain evidence="10 11">SMB1</strain>
    </source>
</reference>
<comment type="similarity">
    <text evidence="2">Belongs to the major facilitator superfamily. TCR/Tet family.</text>
</comment>
<dbReference type="PANTHER" id="PTHR43124:SF3">
    <property type="entry name" value="CHLORAMPHENICOL EFFLUX PUMP RV0191"/>
    <property type="match status" value="1"/>
</dbReference>
<evidence type="ECO:0000256" key="5">
    <source>
        <dbReference type="ARBA" id="ARBA00022692"/>
    </source>
</evidence>
<dbReference type="InterPro" id="IPR001958">
    <property type="entry name" value="Tet-R_TetA/multi-R_MdtG-like"/>
</dbReference>
<feature type="transmembrane region" description="Helical" evidence="8">
    <location>
        <begin position="216"/>
        <end position="238"/>
    </location>
</feature>
<dbReference type="RefSeq" id="WP_111144662.1">
    <property type="nucleotide sequence ID" value="NZ_QKRB01000006.1"/>
</dbReference>
<name>A0A2W1LG83_9BACL</name>
<dbReference type="Pfam" id="PF07690">
    <property type="entry name" value="MFS_1"/>
    <property type="match status" value="1"/>
</dbReference>
<feature type="transmembrane region" description="Helical" evidence="8">
    <location>
        <begin position="373"/>
        <end position="392"/>
    </location>
</feature>
<keyword evidence="5 8" id="KW-0812">Transmembrane</keyword>
<feature type="transmembrane region" description="Helical" evidence="8">
    <location>
        <begin position="165"/>
        <end position="187"/>
    </location>
</feature>